<dbReference type="Gene3D" id="1.10.472.10">
    <property type="entry name" value="Cyclin-like"/>
    <property type="match status" value="1"/>
</dbReference>
<dbReference type="OrthoDB" id="337735at2759"/>
<organism evidence="6 7">
    <name type="scientific">Artemisia annua</name>
    <name type="common">Sweet wormwood</name>
    <dbReference type="NCBI Taxonomy" id="35608"/>
    <lineage>
        <taxon>Eukaryota</taxon>
        <taxon>Viridiplantae</taxon>
        <taxon>Streptophyta</taxon>
        <taxon>Embryophyta</taxon>
        <taxon>Tracheophyta</taxon>
        <taxon>Spermatophyta</taxon>
        <taxon>Magnoliopsida</taxon>
        <taxon>eudicotyledons</taxon>
        <taxon>Gunneridae</taxon>
        <taxon>Pentapetalae</taxon>
        <taxon>asterids</taxon>
        <taxon>campanulids</taxon>
        <taxon>Asterales</taxon>
        <taxon>Asteraceae</taxon>
        <taxon>Asteroideae</taxon>
        <taxon>Anthemideae</taxon>
        <taxon>Artemisiinae</taxon>
        <taxon>Artemisia</taxon>
    </lineage>
</organism>
<keyword evidence="2" id="KW-0132">Cell division</keyword>
<evidence type="ECO:0000256" key="1">
    <source>
        <dbReference type="ARBA" id="ARBA00007215"/>
    </source>
</evidence>
<keyword evidence="4" id="KW-0131">Cell cycle</keyword>
<dbReference type="GO" id="GO:0051301">
    <property type="term" value="P:cell division"/>
    <property type="evidence" value="ECO:0007669"/>
    <property type="project" value="UniProtKB-UniRule"/>
</dbReference>
<evidence type="ECO:0000313" key="6">
    <source>
        <dbReference type="EMBL" id="PWA92868.1"/>
    </source>
</evidence>
<dbReference type="Pfam" id="PF08613">
    <property type="entry name" value="Cyclin"/>
    <property type="match status" value="1"/>
</dbReference>
<keyword evidence="7" id="KW-1185">Reference proteome</keyword>
<dbReference type="AlphaFoldDB" id="A0A2U1Q4E3"/>
<dbReference type="Proteomes" id="UP000245207">
    <property type="component" value="Unassembled WGS sequence"/>
</dbReference>
<keyword evidence="3 5" id="KW-0195">Cyclin</keyword>
<dbReference type="EMBL" id="PKPP01000430">
    <property type="protein sequence ID" value="PWA92868.1"/>
    <property type="molecule type" value="Genomic_DNA"/>
</dbReference>
<dbReference type="GO" id="GO:0019901">
    <property type="term" value="F:protein kinase binding"/>
    <property type="evidence" value="ECO:0007669"/>
    <property type="project" value="UniProtKB-UniRule"/>
</dbReference>
<proteinExistence type="inferred from homology"/>
<dbReference type="CDD" id="cd20604">
    <property type="entry name" value="CYCLIN_AtCycU-like"/>
    <property type="match status" value="1"/>
</dbReference>
<evidence type="ECO:0000256" key="4">
    <source>
        <dbReference type="ARBA" id="ARBA00023306"/>
    </source>
</evidence>
<evidence type="ECO:0000313" key="7">
    <source>
        <dbReference type="Proteomes" id="UP000245207"/>
    </source>
</evidence>
<evidence type="ECO:0000256" key="2">
    <source>
        <dbReference type="ARBA" id="ARBA00022618"/>
    </source>
</evidence>
<dbReference type="PANTHER" id="PTHR15615">
    <property type="match status" value="1"/>
</dbReference>
<dbReference type="PIRSF" id="PIRSF027110">
    <property type="entry name" value="PREG"/>
    <property type="match status" value="1"/>
</dbReference>
<comment type="similarity">
    <text evidence="1">Belongs to the cyclin family. Cyclin U/P subfamily.</text>
</comment>
<dbReference type="InterPro" id="IPR036915">
    <property type="entry name" value="Cyclin-like_sf"/>
</dbReference>
<comment type="caution">
    <text evidence="6">The sequence shown here is derived from an EMBL/GenBank/DDBJ whole genome shotgun (WGS) entry which is preliminary data.</text>
</comment>
<dbReference type="SUPFAM" id="SSF47954">
    <property type="entry name" value="Cyclin-like"/>
    <property type="match status" value="1"/>
</dbReference>
<accession>A0A2U1Q4E3</accession>
<name>A0A2U1Q4E3_ARTAN</name>
<dbReference type="PANTHER" id="PTHR15615:SF91">
    <property type="entry name" value="CYCLIN-P4-1"/>
    <property type="match status" value="1"/>
</dbReference>
<gene>
    <name evidence="6" type="ORF">CTI12_AA077300</name>
</gene>
<dbReference type="InterPro" id="IPR012389">
    <property type="entry name" value="Cyclin_P/U"/>
</dbReference>
<sequence length="202" mass="23073">MSELDCPTVMTKMIAYLSSLLERVAESNDLNPQFSPQKVSAFHGLTRPSISIQSYLERIFKYANCSPSCYVVAYVYLDRFTQQQPALLINSFNVHRLLITSVMVAAKFMDDLYYNNAYYAKVGGISTTEMNFLEVDFLFGLGFQLNVNPTTFHTYCSYLQKEMLILQPSLNTEESSSSSFKSRSTKLLHYEDDQQQHEVVAV</sequence>
<dbReference type="STRING" id="35608.A0A2U1Q4E3"/>
<protein>
    <recommendedName>
        <fullName evidence="5">Cyclin</fullName>
    </recommendedName>
</protein>
<reference evidence="6 7" key="1">
    <citation type="journal article" date="2018" name="Mol. Plant">
        <title>The genome of Artemisia annua provides insight into the evolution of Asteraceae family and artemisinin biosynthesis.</title>
        <authorList>
            <person name="Shen Q."/>
            <person name="Zhang L."/>
            <person name="Liao Z."/>
            <person name="Wang S."/>
            <person name="Yan T."/>
            <person name="Shi P."/>
            <person name="Liu M."/>
            <person name="Fu X."/>
            <person name="Pan Q."/>
            <person name="Wang Y."/>
            <person name="Lv Z."/>
            <person name="Lu X."/>
            <person name="Zhang F."/>
            <person name="Jiang W."/>
            <person name="Ma Y."/>
            <person name="Chen M."/>
            <person name="Hao X."/>
            <person name="Li L."/>
            <person name="Tang Y."/>
            <person name="Lv G."/>
            <person name="Zhou Y."/>
            <person name="Sun X."/>
            <person name="Brodelius P.E."/>
            <person name="Rose J.K.C."/>
            <person name="Tang K."/>
        </authorList>
    </citation>
    <scope>NUCLEOTIDE SEQUENCE [LARGE SCALE GENOMIC DNA]</scope>
    <source>
        <strain evidence="7">cv. Huhao1</strain>
        <tissue evidence="6">Leaf</tissue>
    </source>
</reference>
<dbReference type="InterPro" id="IPR013922">
    <property type="entry name" value="Cyclin_PHO80-like"/>
</dbReference>
<evidence type="ECO:0000256" key="3">
    <source>
        <dbReference type="ARBA" id="ARBA00023127"/>
    </source>
</evidence>
<evidence type="ECO:0000256" key="5">
    <source>
        <dbReference type="PIRNR" id="PIRNR027110"/>
    </source>
</evidence>